<dbReference type="EMBL" id="SNYV01000015">
    <property type="protein sequence ID" value="TDQ76362.1"/>
    <property type="molecule type" value="Genomic_DNA"/>
</dbReference>
<dbReference type="InterPro" id="IPR000330">
    <property type="entry name" value="SNF2_N"/>
</dbReference>
<dbReference type="OrthoDB" id="9760715at2"/>
<dbReference type="GO" id="GO:0005524">
    <property type="term" value="F:ATP binding"/>
    <property type="evidence" value="ECO:0007669"/>
    <property type="project" value="InterPro"/>
</dbReference>
<gene>
    <name evidence="4" type="ORF">CLV99_2949</name>
</gene>
<dbReference type="AlphaFoldDB" id="A0A4R6WDY5"/>
<organism evidence="4 5">
    <name type="scientific">Sphingobacterium yanglingense</name>
    <dbReference type="NCBI Taxonomy" id="1437280"/>
    <lineage>
        <taxon>Bacteria</taxon>
        <taxon>Pseudomonadati</taxon>
        <taxon>Bacteroidota</taxon>
        <taxon>Sphingobacteriia</taxon>
        <taxon>Sphingobacteriales</taxon>
        <taxon>Sphingobacteriaceae</taxon>
        <taxon>Sphingobacterium</taxon>
    </lineage>
</organism>
<dbReference type="Pfam" id="PF00271">
    <property type="entry name" value="Helicase_C"/>
    <property type="match status" value="1"/>
</dbReference>
<reference evidence="4 5" key="1">
    <citation type="submission" date="2019-03" db="EMBL/GenBank/DDBJ databases">
        <title>Genomic Encyclopedia of Archaeal and Bacterial Type Strains, Phase II (KMG-II): from individual species to whole genera.</title>
        <authorList>
            <person name="Goeker M."/>
        </authorList>
    </citation>
    <scope>NUCLEOTIDE SEQUENCE [LARGE SCALE GENOMIC DNA]</scope>
    <source>
        <strain evidence="4 5">DSM 28353</strain>
    </source>
</reference>
<name>A0A4R6WDY5_9SPHI</name>
<dbReference type="CDD" id="cd18793">
    <property type="entry name" value="SF2_C_SNF"/>
    <property type="match status" value="1"/>
</dbReference>
<evidence type="ECO:0000256" key="1">
    <source>
        <dbReference type="ARBA" id="ARBA00022801"/>
    </source>
</evidence>
<dbReference type="InterPro" id="IPR049730">
    <property type="entry name" value="SNF2/RAD54-like_C"/>
</dbReference>
<dbReference type="InterPro" id="IPR027417">
    <property type="entry name" value="P-loop_NTPase"/>
</dbReference>
<protein>
    <submittedName>
        <fullName evidence="4">SNF2 family DNA or RNA helicase</fullName>
    </submittedName>
</protein>
<dbReference type="SMART" id="SM00487">
    <property type="entry name" value="DEXDc"/>
    <property type="match status" value="1"/>
</dbReference>
<dbReference type="InterPro" id="IPR001650">
    <property type="entry name" value="Helicase_C-like"/>
</dbReference>
<evidence type="ECO:0000259" key="3">
    <source>
        <dbReference type="PROSITE" id="PS51194"/>
    </source>
</evidence>
<accession>A0A4R6WDY5</accession>
<keyword evidence="4" id="KW-0067">ATP-binding</keyword>
<dbReference type="Pfam" id="PF08455">
    <property type="entry name" value="SNF2_assoc"/>
    <property type="match status" value="1"/>
</dbReference>
<comment type="caution">
    <text evidence="4">The sequence shown here is derived from an EMBL/GenBank/DDBJ whole genome shotgun (WGS) entry which is preliminary data.</text>
</comment>
<dbReference type="SMART" id="SM00490">
    <property type="entry name" value="HELICc"/>
    <property type="match status" value="1"/>
</dbReference>
<dbReference type="Gene3D" id="3.40.50.300">
    <property type="entry name" value="P-loop containing nucleotide triphosphate hydrolases"/>
    <property type="match status" value="1"/>
</dbReference>
<dbReference type="PROSITE" id="PS51194">
    <property type="entry name" value="HELICASE_CTER"/>
    <property type="match status" value="1"/>
</dbReference>
<evidence type="ECO:0000259" key="2">
    <source>
        <dbReference type="PROSITE" id="PS51192"/>
    </source>
</evidence>
<sequence length="1115" mass="128165">MEQSHVIILRDTLLGACSIYDLMRHLAPGSSYADSGESVLVYPIHLALNEGLFSKDTGEVVFPQVGVRQEDTTLALTCTCASPLDKVCIHQMEVLDAILKRDDYRIFFDGRMRDTRLRSLAKGYGLDREEDMDVYFQLQFEEGKAVIFSKQRELFRVDQAFLKQSSFERSKSTLPELAELSDIKKWILVLSKHRFYEQTNFLLFEVELTQQGKLKNPLTPVDLARQLLQENTADTVRFLTALLSYQNRFESEANDTEILALKIIASNPMKLDVYYHDRSRSESIVAKSLFPVKLAIVKPELKLKVFKKEPFYEINSALSILDTLVPISELVLKNDYFIFFKQQYIYVPDPDLLRVIQFLKSNNETLLVHSSKYDAFDAQFLTPIEGYVDVEYAYIHKASPAQIAGTNSERECLLYLQKEGTFISLTPVVRYGDSELPVYSRKQLYIVDAAGNRFKGNRDTVYEDRFTAAILSQHPDFEEQLHYAQYFYLHKDKFFDDSWFLSAFEAWRQAGITILGFQELGGTGINPYTAKVDIKINSGKDWFNVHVKVNFGGQVARMRQIQRAFRNKSRFVTLDDGTLGVLPDEWMNKISKYFSMAQLEKELLHIPKIRFSEVESHFESDVLSTEVREELTILRQDFLEAAAVPKVESPRGLQTVLRDYQQEGFSWLCFLDRFKFGGCLADDMGLGKTVQVIAFLLYLKEKAGEHPHLIVLPTSLLFNWEDELTRFAPDLRVLNYNGMPRSKKVEQLTNYDVILVSYGVLSSDIGFFRDQSFSYVFLDEAQLIKNPNSERYKTVCVLKSTNRIVMTGTPVENSTFDIYGLFSFACPGLLGNKQFFKDTYAIPIDQFEFKQRALELEEKIAPFILRRTKRQVVHELPEKTESVIYCDMNEEQRTIYAAYEEEVRNYINGTDAELLDQDRLHVLASLTRLRQVCNSPALLQNGYSAANSVKIDVLLEQIMDKMKGHKILVFSQFVGMLDLIKERLDRQQIAYSYLTGQSKNRKSIVADFQENESVRVFLISLKAGGLGLNLTEADYVYLVDPWWNPAVENQAIDRSYRIGQDKKVTAVRLICTNTIEEKIIDLKQRKQKLASDLVGTDANWFNSLSKEDLLALASS</sequence>
<keyword evidence="4" id="KW-0547">Nucleotide-binding</keyword>
<feature type="domain" description="Helicase ATP-binding" evidence="2">
    <location>
        <begin position="669"/>
        <end position="828"/>
    </location>
</feature>
<dbReference type="PROSITE" id="PS51192">
    <property type="entry name" value="HELICASE_ATP_BIND_1"/>
    <property type="match status" value="1"/>
</dbReference>
<evidence type="ECO:0000313" key="5">
    <source>
        <dbReference type="Proteomes" id="UP000295292"/>
    </source>
</evidence>
<dbReference type="Pfam" id="PF00176">
    <property type="entry name" value="SNF2-rel_dom"/>
    <property type="match status" value="1"/>
</dbReference>
<dbReference type="Proteomes" id="UP000295292">
    <property type="component" value="Unassembled WGS sequence"/>
</dbReference>
<dbReference type="InterPro" id="IPR014001">
    <property type="entry name" value="Helicase_ATP-bd"/>
</dbReference>
<proteinExistence type="predicted"/>
<dbReference type="GO" id="GO:0004386">
    <property type="term" value="F:helicase activity"/>
    <property type="evidence" value="ECO:0007669"/>
    <property type="project" value="UniProtKB-KW"/>
</dbReference>
<dbReference type="InterPro" id="IPR013663">
    <property type="entry name" value="Helicase_SWF/SNF/SWI_bac"/>
</dbReference>
<dbReference type="SUPFAM" id="SSF52540">
    <property type="entry name" value="P-loop containing nucleoside triphosphate hydrolases"/>
    <property type="match status" value="2"/>
</dbReference>
<keyword evidence="4" id="KW-0347">Helicase</keyword>
<dbReference type="RefSeq" id="WP_133585187.1">
    <property type="nucleotide sequence ID" value="NZ_SNYV01000015.1"/>
</dbReference>
<dbReference type="GO" id="GO:0016787">
    <property type="term" value="F:hydrolase activity"/>
    <property type="evidence" value="ECO:0007669"/>
    <property type="project" value="UniProtKB-KW"/>
</dbReference>
<keyword evidence="1" id="KW-0378">Hydrolase</keyword>
<keyword evidence="5" id="KW-1185">Reference proteome</keyword>
<dbReference type="Gene3D" id="3.40.50.10810">
    <property type="entry name" value="Tandem AAA-ATPase domain"/>
    <property type="match status" value="1"/>
</dbReference>
<dbReference type="PANTHER" id="PTHR10799">
    <property type="entry name" value="SNF2/RAD54 HELICASE FAMILY"/>
    <property type="match status" value="1"/>
</dbReference>
<evidence type="ECO:0000313" key="4">
    <source>
        <dbReference type="EMBL" id="TDQ76362.1"/>
    </source>
</evidence>
<feature type="domain" description="Helicase C-terminal" evidence="3">
    <location>
        <begin position="954"/>
        <end position="1105"/>
    </location>
</feature>
<dbReference type="InterPro" id="IPR038718">
    <property type="entry name" value="SNF2-like_sf"/>
</dbReference>